<evidence type="ECO:0000313" key="11">
    <source>
        <dbReference type="Proteomes" id="UP000485058"/>
    </source>
</evidence>
<dbReference type="Pfam" id="PF08534">
    <property type="entry name" value="Redoxin"/>
    <property type="match status" value="1"/>
</dbReference>
<sequence>MRQDLCLWLGGEKRSLASLFKGKKVMVVGFPGGKVCTEKHIPGYVQMTDMFERKGVDKVLCVTPMDPAAVQELASRPGLTSPKVELVSDKGGAFVRLLGLELGSQAEGGPQCQRYAGIVEDGILLKVKVERSPAELQHTDAKSMCELWEAVYGHVPSQQ</sequence>
<feature type="non-terminal residue" evidence="10">
    <location>
        <position position="1"/>
    </location>
</feature>
<evidence type="ECO:0000259" key="9">
    <source>
        <dbReference type="Pfam" id="PF08534"/>
    </source>
</evidence>
<dbReference type="EC" id="1.11.1.25" evidence="3"/>
<keyword evidence="5" id="KW-0049">Antioxidant</keyword>
<keyword evidence="11" id="KW-1185">Reference proteome</keyword>
<dbReference type="GO" id="GO:0005737">
    <property type="term" value="C:cytoplasm"/>
    <property type="evidence" value="ECO:0007669"/>
    <property type="project" value="TreeGrafter"/>
</dbReference>
<dbReference type="GO" id="GO:0042744">
    <property type="term" value="P:hydrogen peroxide catabolic process"/>
    <property type="evidence" value="ECO:0007669"/>
    <property type="project" value="TreeGrafter"/>
</dbReference>
<evidence type="ECO:0000256" key="6">
    <source>
        <dbReference type="ARBA" id="ARBA00023002"/>
    </source>
</evidence>
<dbReference type="InterPro" id="IPR013740">
    <property type="entry name" value="Redoxin"/>
</dbReference>
<gene>
    <name evidence="10" type="ORF">HaLaN_00226</name>
</gene>
<evidence type="ECO:0000256" key="7">
    <source>
        <dbReference type="ARBA" id="ARBA00031688"/>
    </source>
</evidence>
<evidence type="ECO:0000256" key="3">
    <source>
        <dbReference type="ARBA" id="ARBA00013016"/>
    </source>
</evidence>
<comment type="catalytic activity">
    <reaction evidence="1">
        <text>[glutaredoxin]-dithiol + a hydroperoxide = [glutaredoxin]-disulfide + an alcohol + H2O</text>
        <dbReference type="Rhea" id="RHEA:62624"/>
        <dbReference type="Rhea" id="RHEA-COMP:10729"/>
        <dbReference type="Rhea" id="RHEA-COMP:10730"/>
        <dbReference type="ChEBI" id="CHEBI:15377"/>
        <dbReference type="ChEBI" id="CHEBI:29950"/>
        <dbReference type="ChEBI" id="CHEBI:30879"/>
        <dbReference type="ChEBI" id="CHEBI:35924"/>
        <dbReference type="ChEBI" id="CHEBI:50058"/>
        <dbReference type="EC" id="1.11.1.25"/>
    </reaction>
</comment>
<evidence type="ECO:0000256" key="5">
    <source>
        <dbReference type="ARBA" id="ARBA00022862"/>
    </source>
</evidence>
<evidence type="ECO:0000256" key="8">
    <source>
        <dbReference type="PIRSR" id="PIRSR637944-1"/>
    </source>
</evidence>
<dbReference type="GO" id="GO:0008379">
    <property type="term" value="F:thioredoxin peroxidase activity"/>
    <property type="evidence" value="ECO:0007669"/>
    <property type="project" value="InterPro"/>
</dbReference>
<accession>A0A699YRJ7</accession>
<dbReference type="EMBL" id="BLLF01000006">
    <property type="protein sequence ID" value="GFH05722.1"/>
    <property type="molecule type" value="Genomic_DNA"/>
</dbReference>
<dbReference type="InterPro" id="IPR036249">
    <property type="entry name" value="Thioredoxin-like_sf"/>
</dbReference>
<dbReference type="GO" id="GO:0034599">
    <property type="term" value="P:cellular response to oxidative stress"/>
    <property type="evidence" value="ECO:0007669"/>
    <property type="project" value="InterPro"/>
</dbReference>
<feature type="domain" description="Redoxin" evidence="9">
    <location>
        <begin position="11"/>
        <end position="141"/>
    </location>
</feature>
<dbReference type="PANTHER" id="PTHR10430:SF16">
    <property type="entry name" value="PEROXIREDOXIN-5, MITOCHONDRIAL"/>
    <property type="match status" value="1"/>
</dbReference>
<name>A0A699YRJ7_HAELA</name>
<dbReference type="InterPro" id="IPR037944">
    <property type="entry name" value="PRX5-like"/>
</dbReference>
<protein>
    <recommendedName>
        <fullName evidence="3">glutaredoxin-dependent peroxiredoxin</fullName>
        <ecNumber evidence="3">1.11.1.25</ecNumber>
    </recommendedName>
    <alternativeName>
        <fullName evidence="7">Glutaredoxin-dependent peroxiredoxin</fullName>
    </alternativeName>
</protein>
<keyword evidence="6" id="KW-0560">Oxidoreductase</keyword>
<reference evidence="10 11" key="1">
    <citation type="submission" date="2020-02" db="EMBL/GenBank/DDBJ databases">
        <title>Draft genome sequence of Haematococcus lacustris strain NIES-144.</title>
        <authorList>
            <person name="Morimoto D."/>
            <person name="Nakagawa S."/>
            <person name="Yoshida T."/>
            <person name="Sawayama S."/>
        </authorList>
    </citation>
    <scope>NUCLEOTIDE SEQUENCE [LARGE SCALE GENOMIC DNA]</scope>
    <source>
        <strain evidence="10 11">NIES-144</strain>
    </source>
</reference>
<evidence type="ECO:0000313" key="10">
    <source>
        <dbReference type="EMBL" id="GFH05722.1"/>
    </source>
</evidence>
<dbReference type="Proteomes" id="UP000485058">
    <property type="component" value="Unassembled WGS sequence"/>
</dbReference>
<feature type="active site" description="Cysteine sulfenic acid (-SOH) intermediate" evidence="8">
    <location>
        <position position="36"/>
    </location>
</feature>
<comment type="caution">
    <text evidence="10">The sequence shown here is derived from an EMBL/GenBank/DDBJ whole genome shotgun (WGS) entry which is preliminary data.</text>
</comment>
<comment type="similarity">
    <text evidence="2">Belongs to the peroxiredoxin family. Prx5 subfamily.</text>
</comment>
<organism evidence="10 11">
    <name type="scientific">Haematococcus lacustris</name>
    <name type="common">Green alga</name>
    <name type="synonym">Haematococcus pluvialis</name>
    <dbReference type="NCBI Taxonomy" id="44745"/>
    <lineage>
        <taxon>Eukaryota</taxon>
        <taxon>Viridiplantae</taxon>
        <taxon>Chlorophyta</taxon>
        <taxon>core chlorophytes</taxon>
        <taxon>Chlorophyceae</taxon>
        <taxon>CS clade</taxon>
        <taxon>Chlamydomonadales</taxon>
        <taxon>Haematococcaceae</taxon>
        <taxon>Haematococcus</taxon>
    </lineage>
</organism>
<dbReference type="SUPFAM" id="SSF52833">
    <property type="entry name" value="Thioredoxin-like"/>
    <property type="match status" value="1"/>
</dbReference>
<proteinExistence type="inferred from homology"/>
<evidence type="ECO:0000256" key="1">
    <source>
        <dbReference type="ARBA" id="ARBA00001711"/>
    </source>
</evidence>
<dbReference type="GO" id="GO:0045454">
    <property type="term" value="P:cell redox homeostasis"/>
    <property type="evidence" value="ECO:0007669"/>
    <property type="project" value="TreeGrafter"/>
</dbReference>
<dbReference type="AlphaFoldDB" id="A0A699YRJ7"/>
<dbReference type="PANTHER" id="PTHR10430">
    <property type="entry name" value="PEROXIREDOXIN"/>
    <property type="match status" value="1"/>
</dbReference>
<dbReference type="Gene3D" id="3.40.30.10">
    <property type="entry name" value="Glutaredoxin"/>
    <property type="match status" value="1"/>
</dbReference>
<evidence type="ECO:0000256" key="2">
    <source>
        <dbReference type="ARBA" id="ARBA00010505"/>
    </source>
</evidence>
<keyword evidence="4" id="KW-0575">Peroxidase</keyword>
<evidence type="ECO:0000256" key="4">
    <source>
        <dbReference type="ARBA" id="ARBA00022559"/>
    </source>
</evidence>